<organism evidence="2 3">
    <name type="scientific">Lacibacter cauensis</name>
    <dbReference type="NCBI Taxonomy" id="510947"/>
    <lineage>
        <taxon>Bacteria</taxon>
        <taxon>Pseudomonadati</taxon>
        <taxon>Bacteroidota</taxon>
        <taxon>Chitinophagia</taxon>
        <taxon>Chitinophagales</taxon>
        <taxon>Chitinophagaceae</taxon>
        <taxon>Lacibacter</taxon>
    </lineage>
</organism>
<dbReference type="RefSeq" id="WP_144888048.1">
    <property type="nucleotide sequence ID" value="NZ_VLLE01000006.1"/>
</dbReference>
<comment type="caution">
    <text evidence="2">The sequence shown here is derived from an EMBL/GenBank/DDBJ whole genome shotgun (WGS) entry which is preliminary data.</text>
</comment>
<evidence type="ECO:0008006" key="4">
    <source>
        <dbReference type="Google" id="ProtNLM"/>
    </source>
</evidence>
<proteinExistence type="predicted"/>
<feature type="chain" id="PRO_5022080129" description="DUF4136 domain-containing protein" evidence="1">
    <location>
        <begin position="20"/>
        <end position="212"/>
    </location>
</feature>
<dbReference type="AlphaFoldDB" id="A0A562SF36"/>
<reference evidence="2 3" key="1">
    <citation type="journal article" date="2015" name="Stand. Genomic Sci.">
        <title>Genomic Encyclopedia of Bacterial and Archaeal Type Strains, Phase III: the genomes of soil and plant-associated and newly described type strains.</title>
        <authorList>
            <person name="Whitman W.B."/>
            <person name="Woyke T."/>
            <person name="Klenk H.P."/>
            <person name="Zhou Y."/>
            <person name="Lilburn T.G."/>
            <person name="Beck B.J."/>
            <person name="De Vos P."/>
            <person name="Vandamme P."/>
            <person name="Eisen J.A."/>
            <person name="Garrity G."/>
            <person name="Hugenholtz P."/>
            <person name="Kyrpides N.C."/>
        </authorList>
    </citation>
    <scope>NUCLEOTIDE SEQUENCE [LARGE SCALE GENOMIC DNA]</scope>
    <source>
        <strain evidence="2 3">CGMCC 1.7271</strain>
    </source>
</reference>
<accession>A0A562SF36</accession>
<keyword evidence="3" id="KW-1185">Reference proteome</keyword>
<dbReference type="Proteomes" id="UP000316167">
    <property type="component" value="Unassembled WGS sequence"/>
</dbReference>
<dbReference type="PROSITE" id="PS51257">
    <property type="entry name" value="PROKAR_LIPOPROTEIN"/>
    <property type="match status" value="1"/>
</dbReference>
<evidence type="ECO:0000313" key="2">
    <source>
        <dbReference type="EMBL" id="TWI79276.1"/>
    </source>
</evidence>
<keyword evidence="1" id="KW-0732">Signal</keyword>
<evidence type="ECO:0000256" key="1">
    <source>
        <dbReference type="SAM" id="SignalP"/>
    </source>
</evidence>
<gene>
    <name evidence="2" type="ORF">IQ13_3679</name>
</gene>
<sequence>MKTIQQIGLLLLASLFVTACSTTKITSSWKAANVQPKHYSKILVLGLIKDSDRSLQEKMEAHLVDDLKSKGYNAVGSLQEFGPKAFSNVTEAEALARLKQSNIDAVVTIVLLDKQKERNYVPGRMYYSPYVMYYNRFWPYYGTLNYRIYEPGYYVTDTRYFWESNVYEVSTQSLLYSVQTKSFDPANSESLGHEYGRLIIADIVKNNILLQQ</sequence>
<evidence type="ECO:0000313" key="3">
    <source>
        <dbReference type="Proteomes" id="UP000316167"/>
    </source>
</evidence>
<dbReference type="OrthoDB" id="6077795at2"/>
<dbReference type="EMBL" id="VLLE01000006">
    <property type="protein sequence ID" value="TWI79276.1"/>
    <property type="molecule type" value="Genomic_DNA"/>
</dbReference>
<feature type="signal peptide" evidence="1">
    <location>
        <begin position="1"/>
        <end position="19"/>
    </location>
</feature>
<name>A0A562SF36_9BACT</name>
<protein>
    <recommendedName>
        <fullName evidence="4">DUF4136 domain-containing protein</fullName>
    </recommendedName>
</protein>